<dbReference type="Pfam" id="PF03975">
    <property type="entry name" value="CheD"/>
    <property type="match status" value="1"/>
</dbReference>
<keyword evidence="1 3" id="KW-0145">Chemotaxis</keyword>
<dbReference type="InterPro" id="IPR038592">
    <property type="entry name" value="CheD-like_sf"/>
</dbReference>
<name>A0ABT0GKP9_9GAMM</name>
<dbReference type="Proteomes" id="UP001431449">
    <property type="component" value="Unassembled WGS sequence"/>
</dbReference>
<dbReference type="InterPro" id="IPR011324">
    <property type="entry name" value="Cytotoxic_necrot_fac-like_cat"/>
</dbReference>
<dbReference type="HAMAP" id="MF_01440">
    <property type="entry name" value="CheD"/>
    <property type="match status" value="1"/>
</dbReference>
<dbReference type="InterPro" id="IPR005659">
    <property type="entry name" value="Chemorcpt_Glu_NH3ase_CheD"/>
</dbReference>
<evidence type="ECO:0000256" key="3">
    <source>
        <dbReference type="HAMAP-Rule" id="MF_01440"/>
    </source>
</evidence>
<evidence type="ECO:0000256" key="1">
    <source>
        <dbReference type="ARBA" id="ARBA00022500"/>
    </source>
</evidence>
<keyword evidence="2 3" id="KW-0378">Hydrolase</keyword>
<comment type="function">
    <text evidence="3">Probably deamidates glutamine residues to glutamate on methyl-accepting chemotaxis receptors (MCPs), playing an important role in chemotaxis.</text>
</comment>
<evidence type="ECO:0000256" key="2">
    <source>
        <dbReference type="ARBA" id="ARBA00022801"/>
    </source>
</evidence>
<dbReference type="NCBIfam" id="NF010013">
    <property type="entry name" value="PRK13487.1"/>
    <property type="match status" value="1"/>
</dbReference>
<gene>
    <name evidence="3 4" type="primary">cheD</name>
    <name evidence="4" type="ORF">M0G41_15720</name>
</gene>
<dbReference type="GO" id="GO:0050568">
    <property type="term" value="F:protein-glutamine glutaminase activity"/>
    <property type="evidence" value="ECO:0007669"/>
    <property type="project" value="UniProtKB-EC"/>
</dbReference>
<dbReference type="PANTHER" id="PTHR35147:SF2">
    <property type="entry name" value="CHEMORECEPTOR GLUTAMINE DEAMIDASE CHED-RELATED"/>
    <property type="match status" value="1"/>
</dbReference>
<dbReference type="RefSeq" id="WP_248210883.1">
    <property type="nucleotide sequence ID" value="NZ_JALNMH010000014.1"/>
</dbReference>
<reference evidence="4" key="1">
    <citation type="submission" date="2022-04" db="EMBL/GenBank/DDBJ databases">
        <title>Lysobacter sp. CAU 1642 isolated from sea sand.</title>
        <authorList>
            <person name="Kim W."/>
        </authorList>
    </citation>
    <scope>NUCLEOTIDE SEQUENCE</scope>
    <source>
        <strain evidence="4">CAU 1642</strain>
    </source>
</reference>
<sequence length="208" mass="23073">MKIRVTRAFDPVANQRSRAGPLLYRDTQLNADVVKVLPAEYFCTERDLALMTVLGSCVAACLRDPVIRLGGMNHFMLPDGEVTDGVPARYGSHAMELLINELIKHGARRERIEAKVFGGGNVLKSFTSQPVGTRNSEFVVDYLRKENIQVVSKDLGGIHPRKVCFFPVTGRALVKRLPHAHEDAVAAEEIAYKDRLKQTQVAGSVELF</sequence>
<proteinExistence type="inferred from homology"/>
<dbReference type="CDD" id="cd16352">
    <property type="entry name" value="CheD"/>
    <property type="match status" value="1"/>
</dbReference>
<comment type="catalytic activity">
    <reaction evidence="3">
        <text>L-glutaminyl-[protein] + H2O = L-glutamyl-[protein] + NH4(+)</text>
        <dbReference type="Rhea" id="RHEA:16441"/>
        <dbReference type="Rhea" id="RHEA-COMP:10207"/>
        <dbReference type="Rhea" id="RHEA-COMP:10208"/>
        <dbReference type="ChEBI" id="CHEBI:15377"/>
        <dbReference type="ChEBI" id="CHEBI:28938"/>
        <dbReference type="ChEBI" id="CHEBI:29973"/>
        <dbReference type="ChEBI" id="CHEBI:30011"/>
        <dbReference type="EC" id="3.5.1.44"/>
    </reaction>
</comment>
<comment type="caution">
    <text evidence="4">The sequence shown here is derived from an EMBL/GenBank/DDBJ whole genome shotgun (WGS) entry which is preliminary data.</text>
</comment>
<dbReference type="EC" id="3.5.1.44" evidence="3"/>
<dbReference type="PANTHER" id="PTHR35147">
    <property type="entry name" value="CHEMORECEPTOR GLUTAMINE DEAMIDASE CHED-RELATED"/>
    <property type="match status" value="1"/>
</dbReference>
<dbReference type="Gene3D" id="3.30.1330.200">
    <property type="match status" value="1"/>
</dbReference>
<dbReference type="EMBL" id="JALNMH010000014">
    <property type="protein sequence ID" value="MCK7595118.1"/>
    <property type="molecule type" value="Genomic_DNA"/>
</dbReference>
<comment type="similarity">
    <text evidence="3">Belongs to the CheD family.</text>
</comment>
<organism evidence="4 5">
    <name type="scientific">Pseudomarimonas salicorniae</name>
    <dbReference type="NCBI Taxonomy" id="2933270"/>
    <lineage>
        <taxon>Bacteria</taxon>
        <taxon>Pseudomonadati</taxon>
        <taxon>Pseudomonadota</taxon>
        <taxon>Gammaproteobacteria</taxon>
        <taxon>Lysobacterales</taxon>
        <taxon>Lysobacteraceae</taxon>
        <taxon>Pseudomarimonas</taxon>
    </lineage>
</organism>
<dbReference type="SUPFAM" id="SSF64438">
    <property type="entry name" value="CNF1/YfiH-like putative cysteine hydrolases"/>
    <property type="match status" value="1"/>
</dbReference>
<accession>A0ABT0GKP9</accession>
<protein>
    <recommendedName>
        <fullName evidence="3">Probable chemoreceptor glutamine deamidase CheD</fullName>
        <ecNumber evidence="3">3.5.1.44</ecNumber>
    </recommendedName>
</protein>
<evidence type="ECO:0000313" key="4">
    <source>
        <dbReference type="EMBL" id="MCK7595118.1"/>
    </source>
</evidence>
<keyword evidence="5" id="KW-1185">Reference proteome</keyword>
<evidence type="ECO:0000313" key="5">
    <source>
        <dbReference type="Proteomes" id="UP001431449"/>
    </source>
</evidence>